<feature type="compositionally biased region" description="Polar residues" evidence="1">
    <location>
        <begin position="106"/>
        <end position="126"/>
    </location>
</feature>
<evidence type="ECO:0000313" key="4">
    <source>
        <dbReference type="Proteomes" id="UP000001072"/>
    </source>
</evidence>
<feature type="compositionally biased region" description="Basic and acidic residues" evidence="1">
    <location>
        <begin position="10"/>
        <end position="23"/>
    </location>
</feature>
<keyword evidence="2" id="KW-0472">Membrane</keyword>
<dbReference type="InParanoid" id="F4RBX6"/>
<keyword evidence="4" id="KW-1185">Reference proteome</keyword>
<evidence type="ECO:0000256" key="1">
    <source>
        <dbReference type="SAM" id="MobiDB-lite"/>
    </source>
</evidence>
<reference evidence="4" key="1">
    <citation type="journal article" date="2011" name="Proc. Natl. Acad. Sci. U.S.A.">
        <title>Obligate biotrophy features unraveled by the genomic analysis of rust fungi.</title>
        <authorList>
            <person name="Duplessis S."/>
            <person name="Cuomo C.A."/>
            <person name="Lin Y.-C."/>
            <person name="Aerts A."/>
            <person name="Tisserant E."/>
            <person name="Veneault-Fourrey C."/>
            <person name="Joly D.L."/>
            <person name="Hacquard S."/>
            <person name="Amselem J."/>
            <person name="Cantarel B.L."/>
            <person name="Chiu R."/>
            <person name="Coutinho P.M."/>
            <person name="Feau N."/>
            <person name="Field M."/>
            <person name="Frey P."/>
            <person name="Gelhaye E."/>
            <person name="Goldberg J."/>
            <person name="Grabherr M.G."/>
            <person name="Kodira C.D."/>
            <person name="Kohler A."/>
            <person name="Kuees U."/>
            <person name="Lindquist E.A."/>
            <person name="Lucas S.M."/>
            <person name="Mago R."/>
            <person name="Mauceli E."/>
            <person name="Morin E."/>
            <person name="Murat C."/>
            <person name="Pangilinan J.L."/>
            <person name="Park R."/>
            <person name="Pearson M."/>
            <person name="Quesneville H."/>
            <person name="Rouhier N."/>
            <person name="Sakthikumar S."/>
            <person name="Salamov A.A."/>
            <person name="Schmutz J."/>
            <person name="Selles B."/>
            <person name="Shapiro H."/>
            <person name="Tanguay P."/>
            <person name="Tuskan G.A."/>
            <person name="Henrissat B."/>
            <person name="Van de Peer Y."/>
            <person name="Rouze P."/>
            <person name="Ellis J.G."/>
            <person name="Dodds P.N."/>
            <person name="Schein J.E."/>
            <person name="Zhong S."/>
            <person name="Hamelin R.C."/>
            <person name="Grigoriev I.V."/>
            <person name="Szabo L.J."/>
            <person name="Martin F."/>
        </authorList>
    </citation>
    <scope>NUCLEOTIDE SEQUENCE [LARGE SCALE GENOMIC DNA]</scope>
    <source>
        <strain evidence="4">98AG31 / pathotype 3-4-7</strain>
    </source>
</reference>
<dbReference type="AlphaFoldDB" id="F4RBX6"/>
<feature type="region of interest" description="Disordered" evidence="1">
    <location>
        <begin position="1"/>
        <end position="25"/>
    </location>
</feature>
<name>F4RBX6_MELLP</name>
<dbReference type="HOGENOM" id="CLU_960024_0_0_1"/>
<feature type="region of interest" description="Disordered" evidence="1">
    <location>
        <begin position="83"/>
        <end position="161"/>
    </location>
</feature>
<keyword evidence="2" id="KW-0812">Transmembrane</keyword>
<dbReference type="Proteomes" id="UP000001072">
    <property type="component" value="Unassembled WGS sequence"/>
</dbReference>
<evidence type="ECO:0000256" key="2">
    <source>
        <dbReference type="SAM" id="Phobius"/>
    </source>
</evidence>
<dbReference type="EMBL" id="GL883095">
    <property type="protein sequence ID" value="EGG10182.1"/>
    <property type="molecule type" value="Genomic_DNA"/>
</dbReference>
<feature type="compositionally biased region" description="Basic and acidic residues" evidence="1">
    <location>
        <begin position="213"/>
        <end position="225"/>
    </location>
</feature>
<proteinExistence type="predicted"/>
<gene>
    <name evidence="3" type="ORF">MELLADRAFT_71079</name>
</gene>
<accession>F4RBX6</accession>
<feature type="region of interest" description="Disordered" evidence="1">
    <location>
        <begin position="212"/>
        <end position="237"/>
    </location>
</feature>
<dbReference type="RefSeq" id="XP_007406483.1">
    <property type="nucleotide sequence ID" value="XM_007406421.1"/>
</dbReference>
<evidence type="ECO:0000313" key="3">
    <source>
        <dbReference type="EMBL" id="EGG10182.1"/>
    </source>
</evidence>
<feature type="compositionally biased region" description="Acidic residues" evidence="1">
    <location>
        <begin position="226"/>
        <end position="236"/>
    </location>
</feature>
<feature type="compositionally biased region" description="Polar residues" evidence="1">
    <location>
        <begin position="86"/>
        <end position="95"/>
    </location>
</feature>
<dbReference type="GeneID" id="18931720"/>
<feature type="transmembrane region" description="Helical" evidence="2">
    <location>
        <begin position="267"/>
        <end position="287"/>
    </location>
</feature>
<dbReference type="OrthoDB" id="2503199at2759"/>
<sequence length="290" mass="32095">MDESLYMADHPVDIDSSKSESHHSNILSVVDHEQDIQSDHSIVGVEANAIHGSQPHTLPPDDQNIVISESQKIDETQLIATFEQPPLSNAQSKSTDLPGHADPVNVSLSTSPTDSNESRTASQQAERTLPHSPRPIIPIRRMPRAEEQLLNPRSVEERSKISTGIQTDLMANGQIQKPTSDDVLRPRIRYQSDGTFTTFAVDYHMTSIRCKRGREEDKAPMKTSEDSDEKTEDEAVEIAQEKEEVEVEVEEDRVPKRRKLAGFIPSVKSLAIFALGGVATVAGILAFEDI</sequence>
<dbReference type="VEuPathDB" id="FungiDB:MELLADRAFT_71079"/>
<protein>
    <submittedName>
        <fullName evidence="3">Uncharacterized protein</fullName>
    </submittedName>
</protein>
<dbReference type="KEGG" id="mlr:MELLADRAFT_71079"/>
<organism evidence="4">
    <name type="scientific">Melampsora larici-populina (strain 98AG31 / pathotype 3-4-7)</name>
    <name type="common">Poplar leaf rust fungus</name>
    <dbReference type="NCBI Taxonomy" id="747676"/>
    <lineage>
        <taxon>Eukaryota</taxon>
        <taxon>Fungi</taxon>
        <taxon>Dikarya</taxon>
        <taxon>Basidiomycota</taxon>
        <taxon>Pucciniomycotina</taxon>
        <taxon>Pucciniomycetes</taxon>
        <taxon>Pucciniales</taxon>
        <taxon>Melampsoraceae</taxon>
        <taxon>Melampsora</taxon>
    </lineage>
</organism>
<keyword evidence="2" id="KW-1133">Transmembrane helix</keyword>